<dbReference type="AlphaFoldDB" id="A0A383D522"/>
<dbReference type="SUPFAM" id="SSF51182">
    <property type="entry name" value="RmlC-like cupins"/>
    <property type="match status" value="1"/>
</dbReference>
<dbReference type="Gene3D" id="2.60.120.10">
    <property type="entry name" value="Jelly Rolls"/>
    <property type="match status" value="1"/>
</dbReference>
<evidence type="ECO:0000313" key="2">
    <source>
        <dbReference type="EMBL" id="SVE39359.1"/>
    </source>
</evidence>
<dbReference type="Pfam" id="PF07883">
    <property type="entry name" value="Cupin_2"/>
    <property type="match status" value="1"/>
</dbReference>
<accession>A0A383D522</accession>
<proteinExistence type="predicted"/>
<sequence length="148" mass="17493">NNANISFGQNSSIEISHHFGLDRFREFGAVIIDCVNRDYCKKLIVQLARQKHPYHYHKRKEETFQLLHGDLEVYIEGKVTQLQIGDTLLIKPNQWHKFQTLHGAVFEEISTHHYDNDSFYEDERITMIPKESRKTKIPNWEAAVVERL</sequence>
<evidence type="ECO:0000259" key="1">
    <source>
        <dbReference type="Pfam" id="PF07883"/>
    </source>
</evidence>
<feature type="domain" description="Cupin type-2" evidence="1">
    <location>
        <begin position="51"/>
        <end position="99"/>
    </location>
</feature>
<feature type="non-terminal residue" evidence="2">
    <location>
        <position position="1"/>
    </location>
</feature>
<reference evidence="2" key="1">
    <citation type="submission" date="2018-05" db="EMBL/GenBank/DDBJ databases">
        <authorList>
            <person name="Lanie J.A."/>
            <person name="Ng W.-L."/>
            <person name="Kazmierczak K.M."/>
            <person name="Andrzejewski T.M."/>
            <person name="Davidsen T.M."/>
            <person name="Wayne K.J."/>
            <person name="Tettelin H."/>
            <person name="Glass J.I."/>
            <person name="Rusch D."/>
            <person name="Podicherti R."/>
            <person name="Tsui H.-C.T."/>
            <person name="Winkler M.E."/>
        </authorList>
    </citation>
    <scope>NUCLEOTIDE SEQUENCE</scope>
</reference>
<dbReference type="InterPro" id="IPR013096">
    <property type="entry name" value="Cupin_2"/>
</dbReference>
<name>A0A383D522_9ZZZZ</name>
<dbReference type="InterPro" id="IPR011051">
    <property type="entry name" value="RmlC_Cupin_sf"/>
</dbReference>
<dbReference type="EMBL" id="UINC01214229">
    <property type="protein sequence ID" value="SVE39359.1"/>
    <property type="molecule type" value="Genomic_DNA"/>
</dbReference>
<dbReference type="InterPro" id="IPR014710">
    <property type="entry name" value="RmlC-like_jellyroll"/>
</dbReference>
<gene>
    <name evidence="2" type="ORF">METZ01_LOCUS492213</name>
</gene>
<protein>
    <recommendedName>
        <fullName evidence="1">Cupin type-2 domain-containing protein</fullName>
    </recommendedName>
</protein>
<organism evidence="2">
    <name type="scientific">marine metagenome</name>
    <dbReference type="NCBI Taxonomy" id="408172"/>
    <lineage>
        <taxon>unclassified sequences</taxon>
        <taxon>metagenomes</taxon>
        <taxon>ecological metagenomes</taxon>
    </lineage>
</organism>